<evidence type="ECO:0000256" key="2">
    <source>
        <dbReference type="ARBA" id="ARBA00023002"/>
    </source>
</evidence>
<accession>A0A520KVF3</accession>
<feature type="domain" description="Nitroreductase" evidence="3">
    <location>
        <begin position="65"/>
        <end position="150"/>
    </location>
</feature>
<evidence type="ECO:0000259" key="3">
    <source>
        <dbReference type="Pfam" id="PF00881"/>
    </source>
</evidence>
<sequence length="172" mass="19259">MDCMDVMKERRSVRSYLKKDVEEEDLEDILWAGQLAPSGGNLQAREFIVVKRRELKEGLVEAAFGQTFIGEAPAIIVVCANIPESSKRYGERGVLFSIQDASASVMNILLAAHEKGLSTCWAGAFDEERVREVLDIPKEIKPIAIIPIGYGGEKPKMPRRKPLKEVTHYDGW</sequence>
<dbReference type="EMBL" id="RXIL01000120">
    <property type="protein sequence ID" value="RZN67960.1"/>
    <property type="molecule type" value="Genomic_DNA"/>
</dbReference>
<comment type="similarity">
    <text evidence="1">Belongs to the nitroreductase family.</text>
</comment>
<evidence type="ECO:0000313" key="4">
    <source>
        <dbReference type="EMBL" id="RZN67960.1"/>
    </source>
</evidence>
<protein>
    <submittedName>
        <fullName evidence="4">Nitroreductase family protein</fullName>
    </submittedName>
</protein>
<organism evidence="4 5">
    <name type="scientific">Candidatus Methanolliviera hydrocarbonicum</name>
    <dbReference type="NCBI Taxonomy" id="2491085"/>
    <lineage>
        <taxon>Archaea</taxon>
        <taxon>Methanobacteriati</taxon>
        <taxon>Methanobacteriota</taxon>
        <taxon>Candidatus Methanoliparia</taxon>
        <taxon>Candidatus Methanoliparales</taxon>
        <taxon>Candidatus Methanollivieraceae</taxon>
        <taxon>Candidatus Methanolliviera</taxon>
    </lineage>
</organism>
<dbReference type="GO" id="GO:0016491">
    <property type="term" value="F:oxidoreductase activity"/>
    <property type="evidence" value="ECO:0007669"/>
    <property type="project" value="UniProtKB-KW"/>
</dbReference>
<dbReference type="Pfam" id="PF00881">
    <property type="entry name" value="Nitroreductase"/>
    <property type="match status" value="1"/>
</dbReference>
<evidence type="ECO:0000313" key="5">
    <source>
        <dbReference type="Proteomes" id="UP000320766"/>
    </source>
</evidence>
<dbReference type="PANTHER" id="PTHR43673:SF10">
    <property type="entry name" value="NADH DEHYDROGENASE_NAD(P)H NITROREDUCTASE XCC3605-RELATED"/>
    <property type="match status" value="1"/>
</dbReference>
<dbReference type="Gene3D" id="3.40.109.10">
    <property type="entry name" value="NADH Oxidase"/>
    <property type="match status" value="1"/>
</dbReference>
<dbReference type="PANTHER" id="PTHR43673">
    <property type="entry name" value="NAD(P)H NITROREDUCTASE YDGI-RELATED"/>
    <property type="match status" value="1"/>
</dbReference>
<name>A0A520KVF3_9EURY</name>
<dbReference type="SUPFAM" id="SSF55469">
    <property type="entry name" value="FMN-dependent nitroreductase-like"/>
    <property type="match status" value="1"/>
</dbReference>
<dbReference type="InterPro" id="IPR029479">
    <property type="entry name" value="Nitroreductase"/>
</dbReference>
<proteinExistence type="inferred from homology"/>
<comment type="caution">
    <text evidence="4">The sequence shown here is derived from an EMBL/GenBank/DDBJ whole genome shotgun (WGS) entry which is preliminary data.</text>
</comment>
<dbReference type="InterPro" id="IPR000415">
    <property type="entry name" value="Nitroreductase-like"/>
</dbReference>
<keyword evidence="2" id="KW-0560">Oxidoreductase</keyword>
<evidence type="ECO:0000256" key="1">
    <source>
        <dbReference type="ARBA" id="ARBA00007118"/>
    </source>
</evidence>
<gene>
    <name evidence="4" type="ORF">EF807_06740</name>
</gene>
<dbReference type="AlphaFoldDB" id="A0A520KVF3"/>
<reference evidence="4 5" key="1">
    <citation type="journal article" date="2019" name="Nat. Microbiol.">
        <title>Wide diversity of methane and short-chain alkane metabolisms in uncultured archaea.</title>
        <authorList>
            <person name="Borrel G."/>
            <person name="Adam P.S."/>
            <person name="McKay L.J."/>
            <person name="Chen L.X."/>
            <person name="Sierra-Garcia I.N."/>
            <person name="Sieber C.M."/>
            <person name="Letourneur Q."/>
            <person name="Ghozlane A."/>
            <person name="Andersen G.L."/>
            <person name="Li W.J."/>
            <person name="Hallam S.J."/>
            <person name="Muyzer G."/>
            <person name="de Oliveira V.M."/>
            <person name="Inskeep W.P."/>
            <person name="Banfield J.F."/>
            <person name="Gribaldo S."/>
        </authorList>
    </citation>
    <scope>NUCLEOTIDE SEQUENCE [LARGE SCALE GENOMIC DNA]</scope>
    <source>
        <strain evidence="4">NM1b</strain>
    </source>
</reference>
<dbReference type="Proteomes" id="UP000320766">
    <property type="component" value="Unassembled WGS sequence"/>
</dbReference>